<accession>A0ABS7AL75</accession>
<evidence type="ECO:0000313" key="1">
    <source>
        <dbReference type="EMBL" id="MBW6409420.1"/>
    </source>
</evidence>
<protein>
    <submittedName>
        <fullName evidence="1">Uncharacterized protein</fullName>
    </submittedName>
</protein>
<evidence type="ECO:0000313" key="2">
    <source>
        <dbReference type="Proteomes" id="UP001519921"/>
    </source>
</evidence>
<comment type="caution">
    <text evidence="1">The sequence shown here is derived from an EMBL/GenBank/DDBJ whole genome shotgun (WGS) entry which is preliminary data.</text>
</comment>
<gene>
    <name evidence="1" type="ORF">KYD98_04895</name>
</gene>
<organism evidence="1 2">
    <name type="scientific">Clostridium weizhouense</name>
    <dbReference type="NCBI Taxonomy" id="2859781"/>
    <lineage>
        <taxon>Bacteria</taxon>
        <taxon>Bacillati</taxon>
        <taxon>Bacillota</taxon>
        <taxon>Clostridia</taxon>
        <taxon>Eubacteriales</taxon>
        <taxon>Clostridiaceae</taxon>
        <taxon>Clostridium</taxon>
    </lineage>
</organism>
<dbReference type="RefSeq" id="WP_219778479.1">
    <property type="nucleotide sequence ID" value="NZ_JAHXPT010000003.1"/>
</dbReference>
<keyword evidence="2" id="KW-1185">Reference proteome</keyword>
<dbReference type="EMBL" id="JAHXPT010000003">
    <property type="protein sequence ID" value="MBW6409420.1"/>
    <property type="molecule type" value="Genomic_DNA"/>
</dbReference>
<name>A0ABS7AL75_9CLOT</name>
<reference evidence="1 2" key="1">
    <citation type="submission" date="2021-07" db="EMBL/GenBank/DDBJ databases">
        <title>Clostridium weizhouense sp. nov., an anaerobic bacterium isolated from activated sludge of Petroleum wastewater.</title>
        <authorList>
            <person name="Li Q."/>
        </authorList>
    </citation>
    <scope>NUCLEOTIDE SEQUENCE [LARGE SCALE GENOMIC DNA]</scope>
    <source>
        <strain evidence="1 2">YB-6</strain>
    </source>
</reference>
<sequence length="62" mass="7097">MYRPKRCCSEEEKNVKRYNGEGYHEIGMASDHSMEDLASNPLTENYHVKGFNDVAGKRSDSN</sequence>
<dbReference type="Proteomes" id="UP001519921">
    <property type="component" value="Unassembled WGS sequence"/>
</dbReference>
<proteinExistence type="predicted"/>